<dbReference type="Gene3D" id="1.10.530.10">
    <property type="match status" value="1"/>
</dbReference>
<dbReference type="PANTHER" id="PTHR30163:SF8">
    <property type="entry name" value="LYTIC MUREIN TRANSGLYCOSYLASE"/>
    <property type="match status" value="1"/>
</dbReference>
<dbReference type="CDD" id="cd13399">
    <property type="entry name" value="Slt35-like"/>
    <property type="match status" value="1"/>
</dbReference>
<sequence length="349" mass="40365">MKFNIYVIIINLMLLGCTTKKIDNNKILNIKNSMKLDKVFPYNERSYSQYYLYVDFLKELAISKGISQSTIDRSFTNVKYIESTVKSDKGQYEKKKSGTLTDYLKKVLSESRIRFAIKKYLENKYIIDSISKMYGVPQQYILSLWGLESDFGRYQGEEDVISALITLSFEGRRESFFVKQLFSALEIIDKEYVSKDFKLNGSWAGAMGQVQFMPTSYLFYAVDGDGDGKIDIWNNKSDIFSSIANYLAIKGWDSQFSWGCQVSVSPSFNLKSEDLKKGKTVNEWKQLGVKIPLFIKLPSNLKTWIVIVNDLEKKIYLVTKNFYSIMNWNNSYYFALSVCIMSDIILNNL</sequence>
<feature type="domain" description="Transglycosylase SLT" evidence="1">
    <location>
        <begin position="55"/>
        <end position="343"/>
    </location>
</feature>
<name>A0A0M6W8D5_9GAMM</name>
<organism evidence="2 3">
    <name type="scientific">Candidatus Providencia siddallii</name>
    <dbReference type="NCBI Taxonomy" id="1715285"/>
    <lineage>
        <taxon>Bacteria</taxon>
        <taxon>Pseudomonadati</taxon>
        <taxon>Pseudomonadota</taxon>
        <taxon>Gammaproteobacteria</taxon>
        <taxon>Enterobacterales</taxon>
        <taxon>Morganellaceae</taxon>
        <taxon>Providencia</taxon>
    </lineage>
</organism>
<evidence type="ECO:0000313" key="2">
    <source>
        <dbReference type="EMBL" id="CRK85672.1"/>
    </source>
</evidence>
<protein>
    <submittedName>
        <fullName evidence="2">Membrane-bound lytic murein transglycosylase B</fullName>
    </submittedName>
</protein>
<dbReference type="InterPro" id="IPR011970">
    <property type="entry name" value="MltB_2"/>
</dbReference>
<dbReference type="InterPro" id="IPR023346">
    <property type="entry name" value="Lysozyme-like_dom_sf"/>
</dbReference>
<dbReference type="PROSITE" id="PS51257">
    <property type="entry name" value="PROKAR_LIPOPROTEIN"/>
    <property type="match status" value="1"/>
</dbReference>
<dbReference type="PANTHER" id="PTHR30163">
    <property type="entry name" value="MEMBRANE-BOUND LYTIC MUREIN TRANSGLYCOSYLASE B"/>
    <property type="match status" value="1"/>
</dbReference>
<evidence type="ECO:0000259" key="1">
    <source>
        <dbReference type="Pfam" id="PF13406"/>
    </source>
</evidence>
<evidence type="ECO:0000313" key="3">
    <source>
        <dbReference type="Proteomes" id="UP000242301"/>
    </source>
</evidence>
<dbReference type="Gene3D" id="1.10.8.350">
    <property type="entry name" value="Bacterial muramidase"/>
    <property type="match status" value="1"/>
</dbReference>
<dbReference type="STRING" id="1715285.SOFFGTOCOR_0238"/>
<dbReference type="InterPro" id="IPR031304">
    <property type="entry name" value="SLT_2"/>
</dbReference>
<dbReference type="Pfam" id="PF13406">
    <property type="entry name" value="SLT_2"/>
    <property type="match status" value="1"/>
</dbReference>
<gene>
    <name evidence="2" type="primary">mltB</name>
    <name evidence="2" type="ORF">SOFFGTOCOR_0238</name>
</gene>
<dbReference type="NCBIfam" id="TIGR02283">
    <property type="entry name" value="MltB_2"/>
    <property type="match status" value="1"/>
</dbReference>
<reference evidence="3" key="1">
    <citation type="submission" date="2015-05" db="EMBL/GenBank/DDBJ databases">
        <authorList>
            <person name="Manzano-Marin A."/>
        </authorList>
    </citation>
    <scope>NUCLEOTIDE SEQUENCE [LARGE SCALE GENOMIC DNA]</scope>
    <source>
        <strain evidence="3">officinalis</strain>
    </source>
</reference>
<dbReference type="GO" id="GO:0009253">
    <property type="term" value="P:peptidoglycan catabolic process"/>
    <property type="evidence" value="ECO:0007669"/>
    <property type="project" value="TreeGrafter"/>
</dbReference>
<dbReference type="AlphaFoldDB" id="A0A0M6W8D5"/>
<dbReference type="SUPFAM" id="SSF53955">
    <property type="entry name" value="Lysozyme-like"/>
    <property type="match status" value="1"/>
</dbReference>
<dbReference type="Proteomes" id="UP000242301">
    <property type="component" value="Unassembled WGS sequence"/>
</dbReference>
<dbReference type="GO" id="GO:0008933">
    <property type="term" value="F:peptidoglycan lytic transglycosylase activity"/>
    <property type="evidence" value="ECO:0007669"/>
    <property type="project" value="TreeGrafter"/>
</dbReference>
<proteinExistence type="predicted"/>
<dbReference type="EMBL" id="CVRF01000002">
    <property type="protein sequence ID" value="CRK85672.1"/>
    <property type="molecule type" value="Genomic_DNA"/>
</dbReference>
<accession>A0A0M6W8D5</accession>
<dbReference type="FunFam" id="1.10.8.350:FF:000001">
    <property type="entry name" value="Lytic murein transglycosylase B"/>
    <property type="match status" value="1"/>
</dbReference>
<dbReference type="InterPro" id="IPR043426">
    <property type="entry name" value="MltB-like"/>
</dbReference>
<keyword evidence="3" id="KW-1185">Reference proteome</keyword>